<dbReference type="AlphaFoldDB" id="T1JRE4"/>
<dbReference type="EnsemblMetazoa" id="tetur01g06590.1">
    <property type="protein sequence ID" value="tetur01g06590.1"/>
    <property type="gene ID" value="tetur01g06590"/>
</dbReference>
<evidence type="ECO:0000313" key="2">
    <source>
        <dbReference type="Proteomes" id="UP000015104"/>
    </source>
</evidence>
<organism evidence="1 2">
    <name type="scientific">Tetranychus urticae</name>
    <name type="common">Two-spotted spider mite</name>
    <dbReference type="NCBI Taxonomy" id="32264"/>
    <lineage>
        <taxon>Eukaryota</taxon>
        <taxon>Metazoa</taxon>
        <taxon>Ecdysozoa</taxon>
        <taxon>Arthropoda</taxon>
        <taxon>Chelicerata</taxon>
        <taxon>Arachnida</taxon>
        <taxon>Acari</taxon>
        <taxon>Acariformes</taxon>
        <taxon>Trombidiformes</taxon>
        <taxon>Prostigmata</taxon>
        <taxon>Eleutherengona</taxon>
        <taxon>Raphignathae</taxon>
        <taxon>Tetranychoidea</taxon>
        <taxon>Tetranychidae</taxon>
        <taxon>Tetranychus</taxon>
    </lineage>
</organism>
<name>T1JRE4_TETUR</name>
<keyword evidence="2" id="KW-1185">Reference proteome</keyword>
<sequence length="75" mass="8530">MIAVCDDTYVDHQKSANFPFQRASYLPHKYRNLFKPMVIIATDGCILEVTGPYEASKNDSSIMSELRRSDSSKKI</sequence>
<proteinExistence type="predicted"/>
<dbReference type="Proteomes" id="UP000015104">
    <property type="component" value="Unassembled WGS sequence"/>
</dbReference>
<reference evidence="2" key="1">
    <citation type="submission" date="2011-08" db="EMBL/GenBank/DDBJ databases">
        <authorList>
            <person name="Rombauts S."/>
        </authorList>
    </citation>
    <scope>NUCLEOTIDE SEQUENCE</scope>
    <source>
        <strain evidence="2">London</strain>
    </source>
</reference>
<dbReference type="EMBL" id="CAEY01000448">
    <property type="status" value="NOT_ANNOTATED_CDS"/>
    <property type="molecule type" value="Genomic_DNA"/>
</dbReference>
<reference evidence="1" key="2">
    <citation type="submission" date="2015-06" db="UniProtKB">
        <authorList>
            <consortium name="EnsemblMetazoa"/>
        </authorList>
    </citation>
    <scope>IDENTIFICATION</scope>
</reference>
<protein>
    <recommendedName>
        <fullName evidence="3">DDE Tnp4 domain-containing protein</fullName>
    </recommendedName>
</protein>
<dbReference type="HOGENOM" id="CLU_2674257_0_0_1"/>
<evidence type="ECO:0000313" key="1">
    <source>
        <dbReference type="EnsemblMetazoa" id="tetur01g06590.1"/>
    </source>
</evidence>
<evidence type="ECO:0008006" key="3">
    <source>
        <dbReference type="Google" id="ProtNLM"/>
    </source>
</evidence>
<accession>T1JRE4</accession>